<dbReference type="EMBL" id="WKKZ01000006">
    <property type="protein sequence ID" value="MSE04413.1"/>
    <property type="molecule type" value="Genomic_DNA"/>
</dbReference>
<dbReference type="AlphaFoldDB" id="A0A6A8LMD8"/>
<proteinExistence type="predicted"/>
<geneLocation type="plasmid" evidence="3">
    <name>unnamed04</name>
</geneLocation>
<gene>
    <name evidence="4" type="ORF">GKC33_00855</name>
    <name evidence="2" type="ORF">GKC34_00770</name>
    <name evidence="3" type="ORF">GKC34_15345</name>
</gene>
<sequence length="59" mass="6672">MLIGLSHTIGFYNNGSLEETNNVIKTLKRVAFGFQSFPNCRLRILLVNKSPYFNVKPVA</sequence>
<feature type="domain" description="Transposase IS204/IS1001/IS1096/IS1165 DDE" evidence="1">
    <location>
        <begin position="12"/>
        <end position="44"/>
    </location>
</feature>
<dbReference type="Proteomes" id="UP000467635">
    <property type="component" value="Unassembled WGS sequence"/>
</dbReference>
<organism evidence="2 5">
    <name type="scientific">Ligilactobacillus salivarius</name>
    <dbReference type="NCBI Taxonomy" id="1624"/>
    <lineage>
        <taxon>Bacteria</taxon>
        <taxon>Bacillati</taxon>
        <taxon>Bacillota</taxon>
        <taxon>Bacilli</taxon>
        <taxon>Lactobacillales</taxon>
        <taxon>Lactobacillaceae</taxon>
        <taxon>Ligilactobacillus</taxon>
    </lineage>
</organism>
<evidence type="ECO:0000313" key="3">
    <source>
        <dbReference type="EMBL" id="MSE07042.1"/>
    </source>
</evidence>
<name>A0A6A8LMD8_9LACO</name>
<evidence type="ECO:0000313" key="4">
    <source>
        <dbReference type="EMBL" id="MSE07312.1"/>
    </source>
</evidence>
<dbReference type="EMBL" id="WKKX01000015">
    <property type="protein sequence ID" value="MSE07312.1"/>
    <property type="molecule type" value="Genomic_DNA"/>
</dbReference>
<evidence type="ECO:0000313" key="5">
    <source>
        <dbReference type="Proteomes" id="UP000437575"/>
    </source>
</evidence>
<dbReference type="EMBL" id="WKKZ01001604">
    <property type="protein sequence ID" value="MSE07042.1"/>
    <property type="molecule type" value="Genomic_DNA"/>
</dbReference>
<dbReference type="InterPro" id="IPR002560">
    <property type="entry name" value="Transposase_DDE"/>
</dbReference>
<comment type="caution">
    <text evidence="2">The sequence shown here is derived from an EMBL/GenBank/DDBJ whole genome shotgun (WGS) entry which is preliminary data.</text>
</comment>
<dbReference type="Proteomes" id="UP000437575">
    <property type="component" value="Unassembled WGS sequence"/>
</dbReference>
<evidence type="ECO:0000259" key="1">
    <source>
        <dbReference type="Pfam" id="PF01610"/>
    </source>
</evidence>
<accession>A0A6A8LMD8</accession>
<evidence type="ECO:0000313" key="2">
    <source>
        <dbReference type="EMBL" id="MSE04413.1"/>
    </source>
</evidence>
<dbReference type="Pfam" id="PF01610">
    <property type="entry name" value="DDE_Tnp_ISL3"/>
    <property type="match status" value="1"/>
</dbReference>
<evidence type="ECO:0000313" key="6">
    <source>
        <dbReference type="Proteomes" id="UP000467635"/>
    </source>
</evidence>
<reference evidence="5 6" key="1">
    <citation type="submission" date="2019-11" db="EMBL/GenBank/DDBJ databases">
        <title>Draft Genome Sequence of Plant Growth-Promoting Rhizosphere-Associated Bacteria.</title>
        <authorList>
            <person name="Vasilyev I.Y."/>
            <person name="Radchenko V."/>
            <person name="Ilnitskaya E.V."/>
        </authorList>
    </citation>
    <scope>NUCLEOTIDE SEQUENCE [LARGE SCALE GENOMIC DNA]</scope>
    <source>
        <strain evidence="4 6">VRA_01-1sq_f</strain>
        <strain evidence="2 5">VRA_1sq_f</strain>
        <plasmid evidence="3">unnamed04</plasmid>
    </source>
</reference>
<protein>
    <recommendedName>
        <fullName evidence="1">Transposase IS204/IS1001/IS1096/IS1165 DDE domain-containing protein</fullName>
    </recommendedName>
</protein>
<keyword evidence="3" id="KW-0614">Plasmid</keyword>